<keyword evidence="6" id="KW-0949">S-adenosyl-L-methionine</keyword>
<evidence type="ECO:0000256" key="5">
    <source>
        <dbReference type="ARBA" id="ARBA00022679"/>
    </source>
</evidence>
<dbReference type="PIRSF" id="PIRSF036427">
    <property type="entry name" value="Precrrn-2_mtase"/>
    <property type="match status" value="1"/>
</dbReference>
<dbReference type="GO" id="GO:0032259">
    <property type="term" value="P:methylation"/>
    <property type="evidence" value="ECO:0007669"/>
    <property type="project" value="UniProtKB-KW"/>
</dbReference>
<reference evidence="10" key="1">
    <citation type="journal article" date="2014" name="Int. J. Syst. Evol. Microbiol.">
        <title>Complete genome sequence of Corynebacterium casei LMG S-19264T (=DSM 44701T), isolated from a smear-ripened cheese.</title>
        <authorList>
            <consortium name="US DOE Joint Genome Institute (JGI-PGF)"/>
            <person name="Walter F."/>
            <person name="Albersmeier A."/>
            <person name="Kalinowski J."/>
            <person name="Ruckert C."/>
        </authorList>
    </citation>
    <scope>NUCLEOTIDE SEQUENCE</scope>
    <source>
        <strain evidence="10">VKM B-2935</strain>
    </source>
</reference>
<proteinExistence type="inferred from homology"/>
<evidence type="ECO:0000256" key="4">
    <source>
        <dbReference type="ARBA" id="ARBA00022603"/>
    </source>
</evidence>
<feature type="domain" description="Tetrapyrrole methylase" evidence="9">
    <location>
        <begin position="7"/>
        <end position="224"/>
    </location>
</feature>
<dbReference type="AlphaFoldDB" id="A0A9W6K2Z5"/>
<keyword evidence="4 8" id="KW-0489">Methyltransferase</keyword>
<name>A0A9W6K2Z5_9PSED</name>
<dbReference type="PROSITE" id="PS00840">
    <property type="entry name" value="SUMT_2"/>
    <property type="match status" value="1"/>
</dbReference>
<protein>
    <recommendedName>
        <fullName evidence="7">Precorrin-2 C(20)-methyltransferase</fullName>
        <ecNumber evidence="7">2.1.1.130</ecNumber>
    </recommendedName>
</protein>
<dbReference type="InterPro" id="IPR014776">
    <property type="entry name" value="4pyrrole_Mease_sub2"/>
</dbReference>
<evidence type="ECO:0000256" key="3">
    <source>
        <dbReference type="ARBA" id="ARBA00022573"/>
    </source>
</evidence>
<dbReference type="InterPro" id="IPR014777">
    <property type="entry name" value="4pyrrole_Mease_sub1"/>
</dbReference>
<dbReference type="CDD" id="cd11645">
    <property type="entry name" value="Precorrin_2_C20_MT"/>
    <property type="match status" value="1"/>
</dbReference>
<dbReference type="NCBIfam" id="NF004647">
    <property type="entry name" value="PRK05990.1"/>
    <property type="match status" value="1"/>
</dbReference>
<evidence type="ECO:0000256" key="1">
    <source>
        <dbReference type="ARBA" id="ARBA00004953"/>
    </source>
</evidence>
<comment type="catalytic activity">
    <reaction evidence="7">
        <text>precorrin-2 + S-adenosyl-L-methionine = precorrin-3A + S-adenosyl-L-homocysteine + H(+)</text>
        <dbReference type="Rhea" id="RHEA:16841"/>
        <dbReference type="ChEBI" id="CHEBI:15378"/>
        <dbReference type="ChEBI" id="CHEBI:57856"/>
        <dbReference type="ChEBI" id="CHEBI:58561"/>
        <dbReference type="ChEBI" id="CHEBI:58827"/>
        <dbReference type="ChEBI" id="CHEBI:59789"/>
        <dbReference type="EC" id="2.1.1.130"/>
    </reaction>
</comment>
<comment type="function">
    <text evidence="7">Methylates precorrin-2 at the C-20 position to produce precorrin-3A.</text>
</comment>
<dbReference type="EMBL" id="BSFN01000001">
    <property type="protein sequence ID" value="GLK87261.1"/>
    <property type="molecule type" value="Genomic_DNA"/>
</dbReference>
<evidence type="ECO:0000313" key="10">
    <source>
        <dbReference type="EMBL" id="GLK87261.1"/>
    </source>
</evidence>
<dbReference type="EC" id="2.1.1.130" evidence="7"/>
<dbReference type="Pfam" id="PF00590">
    <property type="entry name" value="TP_methylase"/>
    <property type="match status" value="1"/>
</dbReference>
<dbReference type="Gene3D" id="3.30.950.10">
    <property type="entry name" value="Methyltransferase, Cobalt-precorrin-4 Transmethylase, Domain 2"/>
    <property type="match status" value="1"/>
</dbReference>
<evidence type="ECO:0000256" key="6">
    <source>
        <dbReference type="ARBA" id="ARBA00022691"/>
    </source>
</evidence>
<comment type="pathway">
    <text evidence="1">Cofactor biosynthesis; adenosylcobalamin biosynthesis.</text>
</comment>
<accession>A0A9W6K2Z5</accession>
<comment type="similarity">
    <text evidence="2 7 8">Belongs to the precorrin methyltransferase family.</text>
</comment>
<dbReference type="InterPro" id="IPR035996">
    <property type="entry name" value="4pyrrol_Methylase_sf"/>
</dbReference>
<dbReference type="GO" id="GO:0009236">
    <property type="term" value="P:cobalamin biosynthetic process"/>
    <property type="evidence" value="ECO:0007669"/>
    <property type="project" value="UniProtKB-UniRule"/>
</dbReference>
<dbReference type="GO" id="GO:0030788">
    <property type="term" value="F:precorrin-2 C20-methyltransferase activity"/>
    <property type="evidence" value="ECO:0007669"/>
    <property type="project" value="UniProtKB-EC"/>
</dbReference>
<keyword evidence="11" id="KW-1185">Reference proteome</keyword>
<sequence length="248" mass="26813">MSAKGRLLGIGVGPGDPELITLKALRLLQATPVIGYFVAKAKVAAGQHGNAFGIIAGHLTEAQQRLPMVYPVTTEKLAPPLSYEDIISDFYDTCAEQIAEHLEAGRDVAVICEGDPFFYGSYMYLHDRLASRYLAEVVPGVCSMLGGASVLGIPLVYRNQSLAVLSGVLPADELKQRLAATDAAVVMKLGRNFDKVRGVLDELGLAERAHYVERATMENQRIVPLADVDPMASPYFSLIIVPGEKWQA</sequence>
<evidence type="ECO:0000256" key="2">
    <source>
        <dbReference type="ARBA" id="ARBA00005879"/>
    </source>
</evidence>
<evidence type="ECO:0000256" key="7">
    <source>
        <dbReference type="PIRNR" id="PIRNR036427"/>
    </source>
</evidence>
<evidence type="ECO:0000256" key="8">
    <source>
        <dbReference type="RuleBase" id="RU003960"/>
    </source>
</evidence>
<dbReference type="PANTHER" id="PTHR43467">
    <property type="entry name" value="COBALT-PRECORRIN-2 C(20)-METHYLTRANSFERASE"/>
    <property type="match status" value="1"/>
</dbReference>
<gene>
    <name evidence="10" type="primary">cobI</name>
    <name evidence="10" type="ORF">GCM10017655_03230</name>
</gene>
<dbReference type="InterPro" id="IPR000878">
    <property type="entry name" value="4pyrrol_Mease"/>
</dbReference>
<dbReference type="InterPro" id="IPR003043">
    <property type="entry name" value="Uropor_MeTrfase_CS"/>
</dbReference>
<dbReference type="InterPro" id="IPR006364">
    <property type="entry name" value="CobI/CbiL/CobIJ_dom"/>
</dbReference>
<comment type="caution">
    <text evidence="10">The sequence shown here is derived from an EMBL/GenBank/DDBJ whole genome shotgun (WGS) entry which is preliminary data.</text>
</comment>
<keyword evidence="5 8" id="KW-0808">Transferase</keyword>
<keyword evidence="3" id="KW-0169">Cobalamin biosynthesis</keyword>
<evidence type="ECO:0000313" key="11">
    <source>
        <dbReference type="Proteomes" id="UP001143328"/>
    </source>
</evidence>
<dbReference type="Gene3D" id="3.40.1010.10">
    <property type="entry name" value="Cobalt-precorrin-4 Transmethylase, Domain 1"/>
    <property type="match status" value="1"/>
</dbReference>
<evidence type="ECO:0000259" key="9">
    <source>
        <dbReference type="Pfam" id="PF00590"/>
    </source>
</evidence>
<dbReference type="InterPro" id="IPR012382">
    <property type="entry name" value="CobI/CbiL"/>
</dbReference>
<dbReference type="NCBIfam" id="TIGR01467">
    <property type="entry name" value="cobI_cbiL"/>
    <property type="match status" value="1"/>
</dbReference>
<dbReference type="SUPFAM" id="SSF53790">
    <property type="entry name" value="Tetrapyrrole methylase"/>
    <property type="match status" value="1"/>
</dbReference>
<dbReference type="Proteomes" id="UP001143328">
    <property type="component" value="Unassembled WGS sequence"/>
</dbReference>
<dbReference type="PANTHER" id="PTHR43467:SF2">
    <property type="entry name" value="COBALT-PRECORRIN-2 C(20)-METHYLTRANSFERASE"/>
    <property type="match status" value="1"/>
</dbReference>
<organism evidence="10 11">
    <name type="scientific">Pseudomonas turukhanskensis</name>
    <dbReference type="NCBI Taxonomy" id="1806536"/>
    <lineage>
        <taxon>Bacteria</taxon>
        <taxon>Pseudomonadati</taxon>
        <taxon>Pseudomonadota</taxon>
        <taxon>Gammaproteobacteria</taxon>
        <taxon>Pseudomonadales</taxon>
        <taxon>Pseudomonadaceae</taxon>
        <taxon>Pseudomonas</taxon>
    </lineage>
</organism>
<comment type="subunit">
    <text evidence="7">Homodimer.</text>
</comment>
<reference evidence="10" key="2">
    <citation type="submission" date="2023-01" db="EMBL/GenBank/DDBJ databases">
        <authorList>
            <person name="Sun Q."/>
            <person name="Evtushenko L."/>
        </authorList>
    </citation>
    <scope>NUCLEOTIDE SEQUENCE</scope>
    <source>
        <strain evidence="10">VKM B-2935</strain>
    </source>
</reference>